<reference evidence="1 2" key="1">
    <citation type="journal article" date="2014" name="Am. J. Bot.">
        <title>Genome assembly and annotation for red clover (Trifolium pratense; Fabaceae).</title>
        <authorList>
            <person name="Istvanek J."/>
            <person name="Jaros M."/>
            <person name="Krenek A."/>
            <person name="Repkova J."/>
        </authorList>
    </citation>
    <scope>NUCLEOTIDE SEQUENCE [LARGE SCALE GENOMIC DNA]</scope>
    <source>
        <strain evidence="2">cv. Tatra</strain>
        <tissue evidence="1">Young leaves</tissue>
    </source>
</reference>
<feature type="non-terminal residue" evidence="1">
    <location>
        <position position="72"/>
    </location>
</feature>
<evidence type="ECO:0000313" key="2">
    <source>
        <dbReference type="Proteomes" id="UP000236291"/>
    </source>
</evidence>
<proteinExistence type="predicted"/>
<dbReference type="AlphaFoldDB" id="A0A2K3KYQ4"/>
<dbReference type="Proteomes" id="UP000236291">
    <property type="component" value="Unassembled WGS sequence"/>
</dbReference>
<evidence type="ECO:0000313" key="1">
    <source>
        <dbReference type="EMBL" id="PNX71403.1"/>
    </source>
</evidence>
<name>A0A2K3KYQ4_TRIPR</name>
<reference evidence="1 2" key="2">
    <citation type="journal article" date="2017" name="Front. Plant Sci.">
        <title>Gene Classification and Mining of Molecular Markers Useful in Red Clover (Trifolium pratense) Breeding.</title>
        <authorList>
            <person name="Istvanek J."/>
            <person name="Dluhosova J."/>
            <person name="Dluhos P."/>
            <person name="Patkova L."/>
            <person name="Nedelnik J."/>
            <person name="Repkova J."/>
        </authorList>
    </citation>
    <scope>NUCLEOTIDE SEQUENCE [LARGE SCALE GENOMIC DNA]</scope>
    <source>
        <strain evidence="2">cv. Tatra</strain>
        <tissue evidence="1">Young leaves</tissue>
    </source>
</reference>
<protein>
    <submittedName>
        <fullName evidence="1">Uncharacterized protein</fullName>
    </submittedName>
</protein>
<sequence>MFWTGIRSSDIEGPRATAFEQALTQGRSAAYSIRQQPQRQHVHNPLRFNRGLREQMPARSHISDQLIPAINA</sequence>
<dbReference type="EMBL" id="ASHM01023263">
    <property type="protein sequence ID" value="PNX71403.1"/>
    <property type="molecule type" value="Genomic_DNA"/>
</dbReference>
<organism evidence="1 2">
    <name type="scientific">Trifolium pratense</name>
    <name type="common">Red clover</name>
    <dbReference type="NCBI Taxonomy" id="57577"/>
    <lineage>
        <taxon>Eukaryota</taxon>
        <taxon>Viridiplantae</taxon>
        <taxon>Streptophyta</taxon>
        <taxon>Embryophyta</taxon>
        <taxon>Tracheophyta</taxon>
        <taxon>Spermatophyta</taxon>
        <taxon>Magnoliopsida</taxon>
        <taxon>eudicotyledons</taxon>
        <taxon>Gunneridae</taxon>
        <taxon>Pentapetalae</taxon>
        <taxon>rosids</taxon>
        <taxon>fabids</taxon>
        <taxon>Fabales</taxon>
        <taxon>Fabaceae</taxon>
        <taxon>Papilionoideae</taxon>
        <taxon>50 kb inversion clade</taxon>
        <taxon>NPAAA clade</taxon>
        <taxon>Hologalegina</taxon>
        <taxon>IRL clade</taxon>
        <taxon>Trifolieae</taxon>
        <taxon>Trifolium</taxon>
    </lineage>
</organism>
<comment type="caution">
    <text evidence="1">The sequence shown here is derived from an EMBL/GenBank/DDBJ whole genome shotgun (WGS) entry which is preliminary data.</text>
</comment>
<accession>A0A2K3KYQ4</accession>
<gene>
    <name evidence="1" type="ORF">L195_g027280</name>
</gene>